<keyword evidence="3" id="KW-0328">Glycosyltransferase</keyword>
<dbReference type="PANTHER" id="PTHR48043:SF23">
    <property type="entry name" value="UDP-GLUCURONOSYLTRANSFERASE"/>
    <property type="match status" value="1"/>
</dbReference>
<reference evidence="5 6" key="1">
    <citation type="submission" date="2022-02" db="EMBL/GenBank/DDBJ databases">
        <title>Chromosome-level reference genomes for two strains of Caenorhabditis briggsae: an improved platform for comparative genomics.</title>
        <authorList>
            <person name="Stevens L."/>
            <person name="Andersen E.C."/>
        </authorList>
    </citation>
    <scope>NUCLEOTIDE SEQUENCE [LARGE SCALE GENOMIC DNA]</scope>
    <source>
        <strain evidence="5">QX1410_ONT</strain>
        <tissue evidence="5">Whole-organism</tissue>
    </source>
</reference>
<protein>
    <recommendedName>
        <fullName evidence="2">glucuronosyltransferase</fullName>
        <ecNumber evidence="2">2.4.1.17</ecNumber>
    </recommendedName>
</protein>
<dbReference type="EC" id="2.4.1.17" evidence="2"/>
<comment type="similarity">
    <text evidence="1">Belongs to the UDP-glycosyltransferase family.</text>
</comment>
<evidence type="ECO:0000313" key="5">
    <source>
        <dbReference type="EMBL" id="ULT86022.1"/>
    </source>
</evidence>
<evidence type="ECO:0000256" key="3">
    <source>
        <dbReference type="ARBA" id="ARBA00022676"/>
    </source>
</evidence>
<dbReference type="Proteomes" id="UP000827892">
    <property type="component" value="Chromosome V"/>
</dbReference>
<proteinExistence type="inferred from homology"/>
<dbReference type="GO" id="GO:0015020">
    <property type="term" value="F:glucuronosyltransferase activity"/>
    <property type="evidence" value="ECO:0007669"/>
    <property type="project" value="UniProtKB-EC"/>
</dbReference>
<sequence>MVTSFYYAFANLFDRQHTHAQSLMNGDVRHWKEILQTATFFFYNSNPYIQFAMPRLEKSVEIGRFTIEDSKSEKVDGEYDEILNLRNSTVLISFGTVVLSSDMPDSFKFLKMWF</sequence>
<gene>
    <name evidence="5" type="ORF">L3Y34_006010</name>
</gene>
<dbReference type="InterPro" id="IPR050271">
    <property type="entry name" value="UDP-glycosyltransferase"/>
</dbReference>
<evidence type="ECO:0000256" key="2">
    <source>
        <dbReference type="ARBA" id="ARBA00012544"/>
    </source>
</evidence>
<dbReference type="SUPFAM" id="SSF53756">
    <property type="entry name" value="UDP-Glycosyltransferase/glycogen phosphorylase"/>
    <property type="match status" value="1"/>
</dbReference>
<dbReference type="PANTHER" id="PTHR48043">
    <property type="entry name" value="EG:EG0003.4 PROTEIN-RELATED"/>
    <property type="match status" value="1"/>
</dbReference>
<evidence type="ECO:0000256" key="1">
    <source>
        <dbReference type="ARBA" id="ARBA00009995"/>
    </source>
</evidence>
<evidence type="ECO:0000256" key="4">
    <source>
        <dbReference type="ARBA" id="ARBA00022679"/>
    </source>
</evidence>
<accession>A0AAE9CWZ1</accession>
<dbReference type="AlphaFoldDB" id="A0AAE9CWZ1"/>
<evidence type="ECO:0000313" key="6">
    <source>
        <dbReference type="Proteomes" id="UP000827892"/>
    </source>
</evidence>
<keyword evidence="4" id="KW-0808">Transferase</keyword>
<dbReference type="EMBL" id="CP090895">
    <property type="protein sequence ID" value="ULT86022.1"/>
    <property type="molecule type" value="Genomic_DNA"/>
</dbReference>
<organism evidence="5 6">
    <name type="scientific">Caenorhabditis briggsae</name>
    <dbReference type="NCBI Taxonomy" id="6238"/>
    <lineage>
        <taxon>Eukaryota</taxon>
        <taxon>Metazoa</taxon>
        <taxon>Ecdysozoa</taxon>
        <taxon>Nematoda</taxon>
        <taxon>Chromadorea</taxon>
        <taxon>Rhabditida</taxon>
        <taxon>Rhabditina</taxon>
        <taxon>Rhabditomorpha</taxon>
        <taxon>Rhabditoidea</taxon>
        <taxon>Rhabditidae</taxon>
        <taxon>Peloderinae</taxon>
        <taxon>Caenorhabditis</taxon>
    </lineage>
</organism>
<name>A0AAE9CWZ1_CAEBR</name>